<gene>
    <name evidence="1" type="ORF">E2553_36465</name>
</gene>
<dbReference type="EMBL" id="SNVI01000002">
    <property type="protein sequence ID" value="TFE42100.1"/>
    <property type="molecule type" value="Genomic_DNA"/>
</dbReference>
<dbReference type="InterPro" id="IPR021946">
    <property type="entry name" value="DUF3563"/>
</dbReference>
<reference evidence="1 2" key="1">
    <citation type="submission" date="2019-03" db="EMBL/GenBank/DDBJ databases">
        <title>Complete Genome Sequence of Paraburkholderia dipogonis ICMP 19430T, a Nitrogen-fixing Symbiont of the South African Invasive Legume Dipogon lignosus in New Zealand.</title>
        <authorList>
            <person name="De Meyer S.E."/>
        </authorList>
    </citation>
    <scope>NUCLEOTIDE SEQUENCE [LARGE SCALE GENOMIC DNA]</scope>
    <source>
        <strain evidence="1 2">ICMP 19430</strain>
    </source>
</reference>
<dbReference type="AlphaFoldDB" id="A0A4Y8MX13"/>
<accession>A0A4Y8MX13</accession>
<protein>
    <submittedName>
        <fullName evidence="1">DUF3563 domain-containing protein</fullName>
    </submittedName>
</protein>
<organism evidence="1 2">
    <name type="scientific">Paraburkholderia dipogonis</name>
    <dbReference type="NCBI Taxonomy" id="1211383"/>
    <lineage>
        <taxon>Bacteria</taxon>
        <taxon>Pseudomonadati</taxon>
        <taxon>Pseudomonadota</taxon>
        <taxon>Betaproteobacteria</taxon>
        <taxon>Burkholderiales</taxon>
        <taxon>Burkholderiaceae</taxon>
        <taxon>Paraburkholderia</taxon>
    </lineage>
</organism>
<name>A0A4Y8MX13_9BURK</name>
<evidence type="ECO:0000313" key="1">
    <source>
        <dbReference type="EMBL" id="TFE42100.1"/>
    </source>
</evidence>
<dbReference type="Pfam" id="PF12086">
    <property type="entry name" value="DUF3563"/>
    <property type="match status" value="1"/>
</dbReference>
<dbReference type="Proteomes" id="UP000297385">
    <property type="component" value="Unassembled WGS sequence"/>
</dbReference>
<comment type="caution">
    <text evidence="1">The sequence shown here is derived from an EMBL/GenBank/DDBJ whole genome shotgun (WGS) entry which is preliminary data.</text>
</comment>
<proteinExistence type="predicted"/>
<evidence type="ECO:0000313" key="2">
    <source>
        <dbReference type="Proteomes" id="UP000297385"/>
    </source>
</evidence>
<sequence>MEKIMFTELAKKLSALLITTEDHEREAYLASSVDLVDLEHRINVAETHADPVRWYGASTPHEGRM</sequence>